<protein>
    <recommendedName>
        <fullName evidence="1">Dynein heavy chain AAA 5 extension domain-containing protein</fullName>
    </recommendedName>
</protein>
<reference evidence="2 3" key="1">
    <citation type="journal article" date="2018" name="Nat. Ecol. Evol.">
        <title>Shark genomes provide insights into elasmobranch evolution and the origin of vertebrates.</title>
        <authorList>
            <person name="Hara Y"/>
            <person name="Yamaguchi K"/>
            <person name="Onimaru K"/>
            <person name="Kadota M"/>
            <person name="Koyanagi M"/>
            <person name="Keeley SD"/>
            <person name="Tatsumi K"/>
            <person name="Tanaka K"/>
            <person name="Motone F"/>
            <person name="Kageyama Y"/>
            <person name="Nozu R"/>
            <person name="Adachi N"/>
            <person name="Nishimura O"/>
            <person name="Nakagawa R"/>
            <person name="Tanegashima C"/>
            <person name="Kiyatake I"/>
            <person name="Matsumoto R"/>
            <person name="Murakumo K"/>
            <person name="Nishida K"/>
            <person name="Terakita A"/>
            <person name="Kuratani S"/>
            <person name="Sato K"/>
            <person name="Hyodo S Kuraku.S."/>
        </authorList>
    </citation>
    <scope>NUCLEOTIDE SEQUENCE [LARGE SCALE GENOMIC DNA]</scope>
</reference>
<sequence length="73" mass="8111">MVVQLARMLDSFLEKEVDNFDVLECYFIEALYCSLGACLLEDGRVKFDDYVKRLASMSAVEASNTLAGPGELP</sequence>
<gene>
    <name evidence="2" type="ORF">chiPu_0023161</name>
</gene>
<accession>A0A401T875</accession>
<dbReference type="STRING" id="137246.A0A401T875"/>
<dbReference type="Pfam" id="PF17852">
    <property type="entry name" value="Dynein_AAA_lid"/>
    <property type="match status" value="1"/>
</dbReference>
<dbReference type="EMBL" id="BEZZ01016487">
    <property type="protein sequence ID" value="GCC38840.1"/>
    <property type="molecule type" value="Genomic_DNA"/>
</dbReference>
<keyword evidence="3" id="KW-1185">Reference proteome</keyword>
<name>A0A401T875_CHIPU</name>
<comment type="caution">
    <text evidence="2">The sequence shown here is derived from an EMBL/GenBank/DDBJ whole genome shotgun (WGS) entry which is preliminary data.</text>
</comment>
<evidence type="ECO:0000313" key="2">
    <source>
        <dbReference type="EMBL" id="GCC38840.1"/>
    </source>
</evidence>
<proteinExistence type="predicted"/>
<dbReference type="AlphaFoldDB" id="A0A401T875"/>
<dbReference type="InterPro" id="IPR041466">
    <property type="entry name" value="Dynein_AAA5_ext"/>
</dbReference>
<evidence type="ECO:0000259" key="1">
    <source>
        <dbReference type="Pfam" id="PF17852"/>
    </source>
</evidence>
<dbReference type="OrthoDB" id="64868at2759"/>
<evidence type="ECO:0000313" key="3">
    <source>
        <dbReference type="Proteomes" id="UP000287033"/>
    </source>
</evidence>
<feature type="non-terminal residue" evidence="2">
    <location>
        <position position="73"/>
    </location>
</feature>
<dbReference type="Proteomes" id="UP000287033">
    <property type="component" value="Unassembled WGS sequence"/>
</dbReference>
<organism evidence="2 3">
    <name type="scientific">Chiloscyllium punctatum</name>
    <name type="common">Brownbanded bambooshark</name>
    <name type="synonym">Hemiscyllium punctatum</name>
    <dbReference type="NCBI Taxonomy" id="137246"/>
    <lineage>
        <taxon>Eukaryota</taxon>
        <taxon>Metazoa</taxon>
        <taxon>Chordata</taxon>
        <taxon>Craniata</taxon>
        <taxon>Vertebrata</taxon>
        <taxon>Chondrichthyes</taxon>
        <taxon>Elasmobranchii</taxon>
        <taxon>Galeomorphii</taxon>
        <taxon>Galeoidea</taxon>
        <taxon>Orectolobiformes</taxon>
        <taxon>Hemiscylliidae</taxon>
        <taxon>Chiloscyllium</taxon>
    </lineage>
</organism>
<feature type="domain" description="Dynein heavy chain AAA 5 extension" evidence="1">
    <location>
        <begin position="1"/>
        <end position="57"/>
    </location>
</feature>